<comment type="caution">
    <text evidence="1">The sequence shown here is derived from an EMBL/GenBank/DDBJ whole genome shotgun (WGS) entry which is preliminary data.</text>
</comment>
<dbReference type="GO" id="GO:0016740">
    <property type="term" value="F:transferase activity"/>
    <property type="evidence" value="ECO:0007669"/>
    <property type="project" value="UniProtKB-KW"/>
</dbReference>
<organism evidence="1 2">
    <name type="scientific">Atractosteus spatula</name>
    <name type="common">Alligator gar</name>
    <name type="synonym">Lepisosteus spatula</name>
    <dbReference type="NCBI Taxonomy" id="7917"/>
    <lineage>
        <taxon>Eukaryota</taxon>
        <taxon>Metazoa</taxon>
        <taxon>Chordata</taxon>
        <taxon>Craniata</taxon>
        <taxon>Vertebrata</taxon>
        <taxon>Euteleostomi</taxon>
        <taxon>Actinopterygii</taxon>
        <taxon>Neopterygii</taxon>
        <taxon>Holostei</taxon>
        <taxon>Semionotiformes</taxon>
        <taxon>Lepisosteidae</taxon>
        <taxon>Atractosteus</taxon>
    </lineage>
</organism>
<accession>A0A8J7NTP7</accession>
<keyword evidence="2" id="KW-1185">Reference proteome</keyword>
<proteinExistence type="predicted"/>
<gene>
    <name evidence="1" type="primary">Pomt1</name>
    <name evidence="1" type="ORF">GTO95_0006863</name>
</gene>
<feature type="non-terminal residue" evidence="1">
    <location>
        <position position="1"/>
    </location>
</feature>
<protein>
    <submittedName>
        <fullName evidence="1">POMT1 transferase</fullName>
    </submittedName>
</protein>
<reference evidence="1" key="1">
    <citation type="journal article" date="2021" name="Cell">
        <title>Tracing the genetic footprints of vertebrate landing in non-teleost ray-finned fishes.</title>
        <authorList>
            <person name="Bi X."/>
            <person name="Wang K."/>
            <person name="Yang L."/>
            <person name="Pan H."/>
            <person name="Jiang H."/>
            <person name="Wei Q."/>
            <person name="Fang M."/>
            <person name="Yu H."/>
            <person name="Zhu C."/>
            <person name="Cai Y."/>
            <person name="He Y."/>
            <person name="Gan X."/>
            <person name="Zeng H."/>
            <person name="Yu D."/>
            <person name="Zhu Y."/>
            <person name="Jiang H."/>
            <person name="Qiu Q."/>
            <person name="Yang H."/>
            <person name="Zhang Y.E."/>
            <person name="Wang W."/>
            <person name="Zhu M."/>
            <person name="He S."/>
            <person name="Zhang G."/>
        </authorList>
    </citation>
    <scope>NUCLEOTIDE SEQUENCE</scope>
    <source>
        <strain evidence="1">Allg_001</strain>
    </source>
</reference>
<name>A0A8J7NTP7_ATRSP</name>
<evidence type="ECO:0000313" key="2">
    <source>
        <dbReference type="Proteomes" id="UP000736164"/>
    </source>
</evidence>
<dbReference type="Proteomes" id="UP000736164">
    <property type="component" value="Unassembled WGS sequence"/>
</dbReference>
<evidence type="ECO:0000313" key="1">
    <source>
        <dbReference type="EMBL" id="MBN3319445.1"/>
    </source>
</evidence>
<dbReference type="EMBL" id="JAAWVO010044877">
    <property type="protein sequence ID" value="MBN3319445.1"/>
    <property type="molecule type" value="Genomic_DNA"/>
</dbReference>
<dbReference type="AlphaFoldDB" id="A0A8J7NTP7"/>
<sequence length="144" mass="15962">MLTLKNEESEHKYSSSPLEWITMDTNIVYWLHPSSNVSCNPSLSQSGVLWLGRFVCSCARGAMWTEYTVITNSSKLECIQSTLLIYSVFNMQSLSEGTCSVYARRAVATESLTVRPGLYISSNVMSPSRSSQHEEVGSVCVCLS</sequence>
<feature type="non-terminal residue" evidence="1">
    <location>
        <position position="144"/>
    </location>
</feature>
<keyword evidence="1" id="KW-0808">Transferase</keyword>